<name>W5NAU9_LEPOC</name>
<keyword evidence="10" id="KW-0391">Immunity</keyword>
<evidence type="ECO:0000256" key="14">
    <source>
        <dbReference type="ARBA" id="ARBA00023170"/>
    </source>
</evidence>
<evidence type="ECO:0000256" key="7">
    <source>
        <dbReference type="ARBA" id="ARBA00022729"/>
    </source>
</evidence>
<dbReference type="GO" id="GO:0007249">
    <property type="term" value="P:canonical NF-kappaB signal transduction"/>
    <property type="evidence" value="ECO:0000318"/>
    <property type="project" value="GO_Central"/>
</dbReference>
<dbReference type="Pfam" id="PF01582">
    <property type="entry name" value="TIR"/>
    <property type="match status" value="1"/>
</dbReference>
<dbReference type="PROSITE" id="PS51450">
    <property type="entry name" value="LRR"/>
    <property type="match status" value="2"/>
</dbReference>
<dbReference type="Gene3D" id="3.80.10.10">
    <property type="entry name" value="Ribonuclease Inhibitor"/>
    <property type="match status" value="1"/>
</dbReference>
<keyword evidence="9" id="KW-0967">Endosome</keyword>
<dbReference type="SUPFAM" id="SSF52058">
    <property type="entry name" value="L domain-like"/>
    <property type="match status" value="2"/>
</dbReference>
<evidence type="ECO:0000256" key="9">
    <source>
        <dbReference type="ARBA" id="ARBA00022753"/>
    </source>
</evidence>
<dbReference type="PANTHER" id="PTHR47410:SF3">
    <property type="entry name" value="TOLL-LIKE RECEPTOR 9"/>
    <property type="match status" value="1"/>
</dbReference>
<evidence type="ECO:0000313" key="23">
    <source>
        <dbReference type="Proteomes" id="UP000018468"/>
    </source>
</evidence>
<dbReference type="SMART" id="SM00368">
    <property type="entry name" value="LRR_RI"/>
    <property type="match status" value="5"/>
</dbReference>
<evidence type="ECO:0000256" key="5">
    <source>
        <dbReference type="ARBA" id="ARBA00022614"/>
    </source>
</evidence>
<protein>
    <recommendedName>
        <fullName evidence="3">Toll-like receptor 9</fullName>
    </recommendedName>
</protein>
<evidence type="ECO:0000256" key="8">
    <source>
        <dbReference type="ARBA" id="ARBA00022737"/>
    </source>
</evidence>
<keyword evidence="11" id="KW-1133">Transmembrane helix</keyword>
<sequence>SSPQASPRGAAALPGFLAVLVSLLPPGAATYPPFLPCGSPSPQTVDCAAHGLTRVPLFRAPTGAVTALLLSGNHISRIPADAFALFRRLETLELQWNGLLRPGVPKAGGPMVLAPRAFEPLAQLRSLDLRGNGLRAVPLLPPSLRTLDLSYNRLLLLEPPARPPALAALQTLRLDGNCYYNNPCGHSQGAPRGFLAGMGRLRELSLGHNNLTAVPGGLPAGLRRLALHYNQISAVAPGDFGQLARLSSLDLKGNCRRCEHAPSPCIKCARSALHLPAGCFASLGSLKSLNLSDNSLASLNDSVFAPLRGLEELLLSDNLLSRTSPNGNDLVLGSPAFRGFPRLRSLDLSYNYRRFTVFRRLALTEDFAGLARLQSLQITGCFFQSVDNASVAPLAGLPELRLLNLRLNFIKNIELHIFDSLAGLSYLRLSDNEISCTRCRGAPGKRPGLPDHRLTPGSSLQARGLIAPEPQVGLPLPESCTGRETLNLMRNNLVYVQKELFEGFERIECLILSHNSISQSFNGNQFILLKRLKLLDLSYNRIDLYYKAAFSELPSLEVLDLSNNNYHFQLSGMGHRLDFIAGLPSLRLLDLGFDSISDRISTALASSSLNKLVFRHNRLQDMWNKKIYFQFFRNLTNLTSLDLSNNLLTRIPPEGIYHLPPTLRDLNLKFNKLTSFPWEALSAFPCLEILDLSYNWLSTLSRSLHPGSYIPPDSGLRSLNLSSNRIHAIDRDFFRNATALASLLLSDNQLEQLDFDNFLLQRLRVLDIRWNRLVCTCDSSFYELFGNFNFSVPALTSQVTCGSPDKLRGRSVFSRDAPLCPGSRNMAAFLLSLALALPLTALPVLRQVLGWDAWYAFYVWVARAWGLFYKGGEGSAYDAFVAFDKEQESVADWVYNELRVQLEDSGAQRFRLCLEERDWLPGRSSIENLHEAVQGSRKTVFVLPRAGPAGGLLREAFFLAQQRLLEERADVAVFVLLEKGRRGSRYLQLRRLLCRETVLLWPQNPQAQGYFWHRLRCVLGRDIQASYDRKHCRGVPTPL</sequence>
<dbReference type="HOGENOM" id="CLU_006000_2_0_1"/>
<evidence type="ECO:0000256" key="11">
    <source>
        <dbReference type="ARBA" id="ARBA00022989"/>
    </source>
</evidence>
<evidence type="ECO:0000256" key="2">
    <source>
        <dbReference type="ARBA" id="ARBA00009634"/>
    </source>
</evidence>
<reference evidence="22" key="3">
    <citation type="submission" date="2025-09" db="UniProtKB">
        <authorList>
            <consortium name="Ensembl"/>
        </authorList>
    </citation>
    <scope>IDENTIFICATION</scope>
</reference>
<keyword evidence="12" id="KW-0472">Membrane</keyword>
<keyword evidence="6" id="KW-0812">Transmembrane</keyword>
<dbReference type="GO" id="GO:0006954">
    <property type="term" value="P:inflammatory response"/>
    <property type="evidence" value="ECO:0007669"/>
    <property type="project" value="UniProtKB-KW"/>
</dbReference>
<comment type="subcellular location">
    <subcellularLocation>
        <location evidence="18">Endomembrane system</location>
        <topology evidence="18">Single-pass type I membrane protein</topology>
    </subcellularLocation>
    <subcellularLocation>
        <location evidence="1">Endosome</location>
    </subcellularLocation>
</comment>
<dbReference type="Pfam" id="PF13855">
    <property type="entry name" value="LRR_8"/>
    <property type="match status" value="5"/>
</dbReference>
<evidence type="ECO:0000256" key="18">
    <source>
        <dbReference type="ARBA" id="ARBA00046288"/>
    </source>
</evidence>
<dbReference type="SMART" id="SM00369">
    <property type="entry name" value="LRR_TYP"/>
    <property type="match status" value="13"/>
</dbReference>
<evidence type="ECO:0000256" key="16">
    <source>
        <dbReference type="ARBA" id="ARBA00023198"/>
    </source>
</evidence>
<dbReference type="InterPro" id="IPR032675">
    <property type="entry name" value="LRR_dom_sf"/>
</dbReference>
<dbReference type="SMART" id="SM00364">
    <property type="entry name" value="LRR_BAC"/>
    <property type="match status" value="7"/>
</dbReference>
<proteinExistence type="inferred from homology"/>
<keyword evidence="23" id="KW-1185">Reference proteome</keyword>
<dbReference type="Bgee" id="ENSLOCG00000014430">
    <property type="expression patterns" value="Expressed in bone element and 2 other cell types or tissues"/>
</dbReference>
<dbReference type="STRING" id="7918.ENSLOCP00000017758"/>
<evidence type="ECO:0000256" key="3">
    <source>
        <dbReference type="ARBA" id="ARBA00017400"/>
    </source>
</evidence>
<dbReference type="OMA" id="YNQNFCR"/>
<dbReference type="InParanoid" id="W5NAU9"/>
<reference evidence="23" key="1">
    <citation type="submission" date="2011-12" db="EMBL/GenBank/DDBJ databases">
        <title>The Draft Genome of Lepisosteus oculatus.</title>
        <authorList>
            <consortium name="The Broad Institute Genome Assembly &amp; Analysis Group"/>
            <consortium name="Computational R&amp;D Group"/>
            <consortium name="and Sequencing Platform"/>
            <person name="Di Palma F."/>
            <person name="Alfoldi J."/>
            <person name="Johnson J."/>
            <person name="Berlin A."/>
            <person name="Gnerre S."/>
            <person name="Jaffe D."/>
            <person name="MacCallum I."/>
            <person name="Young S."/>
            <person name="Walker B.J."/>
            <person name="Lander E.S."/>
            <person name="Lindblad-Toh K."/>
        </authorList>
    </citation>
    <scope>NUCLEOTIDE SEQUENCE [LARGE SCALE GENOMIC DNA]</scope>
</reference>
<keyword evidence="16" id="KW-0395">Inflammatory response</keyword>
<dbReference type="PRINTS" id="PR01537">
    <property type="entry name" value="INTRLKN1R1F"/>
</dbReference>
<dbReference type="Pfam" id="PF00560">
    <property type="entry name" value="LRR_1"/>
    <property type="match status" value="2"/>
</dbReference>
<feature type="chain" id="PRO_5004869492" description="Toll-like receptor 9" evidence="20">
    <location>
        <begin position="30"/>
        <end position="1039"/>
    </location>
</feature>
<feature type="signal peptide" evidence="20">
    <location>
        <begin position="1"/>
        <end position="29"/>
    </location>
</feature>
<evidence type="ECO:0000256" key="4">
    <source>
        <dbReference type="ARBA" id="ARBA00022588"/>
    </source>
</evidence>
<comment type="subunit">
    <text evidence="19">Monomer and homodimer. Exists as a monomer in the absence of unmethylated cytidine-phosphate-guanosine (CpG) ligand. Proteolytic processing of an insertion loop (Z-loop) is required for homodimerization upon binding to the unmethylated CpG ligand leading to its activation. Interacts with MYD88 via their respective TIR domains. Interacts with BTK. Interacts (via transmembrane domain) with UNC93B1. Interacts with CD300LH; the interaction may promote full activation of TLR9-triggered innate responses. Interacts with CNPY3 and HSP90B1; this interaction is required for proper folding in the endoplasmic reticulum. Interacts with SMPDL3B. Interacts with CD82; this interaction is essential for TLR9-dependent myddosome formation in response to CpG stimulation.</text>
</comment>
<dbReference type="PRINTS" id="PR00019">
    <property type="entry name" value="LEURICHRPT"/>
</dbReference>
<keyword evidence="4" id="KW-0399">Innate immunity</keyword>
<dbReference type="Proteomes" id="UP000018468">
    <property type="component" value="Linkage group LG5"/>
</dbReference>
<evidence type="ECO:0000259" key="21">
    <source>
        <dbReference type="PROSITE" id="PS50104"/>
    </source>
</evidence>
<evidence type="ECO:0000256" key="19">
    <source>
        <dbReference type="ARBA" id="ARBA00046617"/>
    </source>
</evidence>
<dbReference type="InterPro" id="IPR000157">
    <property type="entry name" value="TIR_dom"/>
</dbReference>
<dbReference type="GO" id="GO:0045087">
    <property type="term" value="P:innate immune response"/>
    <property type="evidence" value="ECO:0007669"/>
    <property type="project" value="UniProtKB-KW"/>
</dbReference>
<evidence type="ECO:0000256" key="10">
    <source>
        <dbReference type="ARBA" id="ARBA00022859"/>
    </source>
</evidence>
<dbReference type="SUPFAM" id="SSF52200">
    <property type="entry name" value="Toll/Interleukin receptor TIR domain"/>
    <property type="match status" value="1"/>
</dbReference>
<keyword evidence="8" id="KW-0677">Repeat</keyword>
<keyword evidence="13" id="KW-0564">Palmitate</keyword>
<dbReference type="InterPro" id="IPR001611">
    <property type="entry name" value="Leu-rich_rpt"/>
</dbReference>
<accession>W5NAU9</accession>
<dbReference type="FunFam" id="3.40.50.10140:FF:000003">
    <property type="entry name" value="Toll-like receptor 7"/>
    <property type="match status" value="1"/>
</dbReference>
<dbReference type="Gene3D" id="3.40.50.10140">
    <property type="entry name" value="Toll/interleukin-1 receptor homology (TIR) domain"/>
    <property type="match status" value="1"/>
</dbReference>
<evidence type="ECO:0000256" key="6">
    <source>
        <dbReference type="ARBA" id="ARBA00022692"/>
    </source>
</evidence>
<dbReference type="GO" id="GO:1902533">
    <property type="term" value="P:positive regulation of intracellular signal transduction"/>
    <property type="evidence" value="ECO:0007669"/>
    <property type="project" value="UniProtKB-ARBA"/>
</dbReference>
<dbReference type="InterPro" id="IPR035897">
    <property type="entry name" value="Toll_tir_struct_dom_sf"/>
</dbReference>
<dbReference type="PROSITE" id="PS50104">
    <property type="entry name" value="TIR"/>
    <property type="match status" value="1"/>
</dbReference>
<dbReference type="SMART" id="SM00365">
    <property type="entry name" value="LRR_SD22"/>
    <property type="match status" value="4"/>
</dbReference>
<keyword evidence="15" id="KW-0325">Glycoprotein</keyword>
<dbReference type="GO" id="GO:0032755">
    <property type="term" value="P:positive regulation of interleukin-6 production"/>
    <property type="evidence" value="ECO:0000318"/>
    <property type="project" value="GO_Central"/>
</dbReference>
<feature type="domain" description="TIR" evidence="21">
    <location>
        <begin position="875"/>
        <end position="1019"/>
    </location>
</feature>
<dbReference type="SMART" id="SM00255">
    <property type="entry name" value="TIR"/>
    <property type="match status" value="1"/>
</dbReference>
<reference evidence="22" key="2">
    <citation type="submission" date="2025-08" db="UniProtKB">
        <authorList>
            <consortium name="Ensembl"/>
        </authorList>
    </citation>
    <scope>IDENTIFICATION</scope>
</reference>
<evidence type="ECO:0000256" key="12">
    <source>
        <dbReference type="ARBA" id="ARBA00023136"/>
    </source>
</evidence>
<dbReference type="GO" id="GO:0005768">
    <property type="term" value="C:endosome"/>
    <property type="evidence" value="ECO:0007669"/>
    <property type="project" value="UniProtKB-SubCell"/>
</dbReference>
<dbReference type="GO" id="GO:0005886">
    <property type="term" value="C:plasma membrane"/>
    <property type="evidence" value="ECO:0000318"/>
    <property type="project" value="GO_Central"/>
</dbReference>
<organism evidence="22 23">
    <name type="scientific">Lepisosteus oculatus</name>
    <name type="common">Spotted gar</name>
    <dbReference type="NCBI Taxonomy" id="7918"/>
    <lineage>
        <taxon>Eukaryota</taxon>
        <taxon>Metazoa</taxon>
        <taxon>Chordata</taxon>
        <taxon>Craniata</taxon>
        <taxon>Vertebrata</taxon>
        <taxon>Euteleostomi</taxon>
        <taxon>Actinopterygii</taxon>
        <taxon>Neopterygii</taxon>
        <taxon>Holostei</taxon>
        <taxon>Semionotiformes</taxon>
        <taxon>Lepisosteidae</taxon>
        <taxon>Lepisosteus</taxon>
    </lineage>
</organism>
<dbReference type="PANTHER" id="PTHR47410">
    <property type="entry name" value="TOLL-LIKE RECEPTOR 7-RELATED"/>
    <property type="match status" value="1"/>
</dbReference>
<evidence type="ECO:0000256" key="20">
    <source>
        <dbReference type="SAM" id="SignalP"/>
    </source>
</evidence>
<keyword evidence="5" id="KW-0433">Leucine-rich repeat</keyword>
<dbReference type="eggNOG" id="KOG4641">
    <property type="taxonomic scope" value="Eukaryota"/>
</dbReference>
<keyword evidence="7 20" id="KW-0732">Signal</keyword>
<dbReference type="GO" id="GO:0051607">
    <property type="term" value="P:defense response to virus"/>
    <property type="evidence" value="ECO:0000318"/>
    <property type="project" value="GO_Central"/>
</dbReference>
<keyword evidence="17" id="KW-0449">Lipoprotein</keyword>
<evidence type="ECO:0000313" key="22">
    <source>
        <dbReference type="Ensembl" id="ENSLOCP00000017758.1"/>
    </source>
</evidence>
<dbReference type="Ensembl" id="ENSLOCT00000017790.1">
    <property type="protein sequence ID" value="ENSLOCP00000017758.1"/>
    <property type="gene ID" value="ENSLOCG00000014430.1"/>
</dbReference>
<dbReference type="GO" id="GO:0002224">
    <property type="term" value="P:toll-like receptor signaling pathway"/>
    <property type="evidence" value="ECO:0000318"/>
    <property type="project" value="GO_Central"/>
</dbReference>
<keyword evidence="14" id="KW-0675">Receptor</keyword>
<evidence type="ECO:0000256" key="15">
    <source>
        <dbReference type="ARBA" id="ARBA00023180"/>
    </source>
</evidence>
<dbReference type="InterPro" id="IPR003591">
    <property type="entry name" value="Leu-rich_rpt_typical-subtyp"/>
</dbReference>
<dbReference type="GO" id="GO:0038187">
    <property type="term" value="F:pattern recognition receptor activity"/>
    <property type="evidence" value="ECO:0000318"/>
    <property type="project" value="GO_Central"/>
</dbReference>
<dbReference type="AlphaFoldDB" id="W5NAU9"/>
<evidence type="ECO:0000256" key="17">
    <source>
        <dbReference type="ARBA" id="ARBA00023288"/>
    </source>
</evidence>
<dbReference type="EMBL" id="AHAT01014872">
    <property type="status" value="NOT_ANNOTATED_CDS"/>
    <property type="molecule type" value="Genomic_DNA"/>
</dbReference>
<evidence type="ECO:0000256" key="13">
    <source>
        <dbReference type="ARBA" id="ARBA00023139"/>
    </source>
</evidence>
<dbReference type="GeneTree" id="ENSGT00940000163875"/>
<comment type="similarity">
    <text evidence="2">Belongs to the Toll-like receptor family.</text>
</comment>
<evidence type="ECO:0000256" key="1">
    <source>
        <dbReference type="ARBA" id="ARBA00004177"/>
    </source>
</evidence>